<dbReference type="Pfam" id="PF23009">
    <property type="entry name" value="UBC_like"/>
    <property type="match status" value="1"/>
</dbReference>
<comment type="pathway">
    <text evidence="3 15">Protein modification; protein ubiquitination.</text>
</comment>
<dbReference type="GO" id="GO:0005829">
    <property type="term" value="C:cytosol"/>
    <property type="evidence" value="ECO:0007669"/>
    <property type="project" value="UniProtKB-SubCell"/>
</dbReference>
<dbReference type="GO" id="GO:1990112">
    <property type="term" value="C:RQC complex"/>
    <property type="evidence" value="ECO:0007669"/>
    <property type="project" value="UniProtKB-UniRule"/>
</dbReference>
<evidence type="ECO:0000256" key="13">
    <source>
        <dbReference type="ARBA" id="ARBA00022833"/>
    </source>
</evidence>
<dbReference type="Gene3D" id="1.25.10.10">
    <property type="entry name" value="Leucine-rich Repeat Variant"/>
    <property type="match status" value="1"/>
</dbReference>
<dbReference type="InterPro" id="IPR054476">
    <property type="entry name" value="Ltn1_N"/>
</dbReference>
<dbReference type="PROSITE" id="PS50089">
    <property type="entry name" value="ZF_RING_2"/>
    <property type="match status" value="1"/>
</dbReference>
<evidence type="ECO:0000256" key="9">
    <source>
        <dbReference type="ARBA" id="ARBA00022723"/>
    </source>
</evidence>
<feature type="region of interest" description="Disordered" evidence="16">
    <location>
        <begin position="14"/>
        <end position="36"/>
    </location>
</feature>
<dbReference type="InterPro" id="IPR039795">
    <property type="entry name" value="LTN1/Rkr1"/>
</dbReference>
<keyword evidence="12 15" id="KW-0833">Ubl conjugation pathway</keyword>
<dbReference type="InterPro" id="IPR054478">
    <property type="entry name" value="LTN1_UBC"/>
</dbReference>
<evidence type="ECO:0000256" key="1">
    <source>
        <dbReference type="ARBA" id="ARBA00000900"/>
    </source>
</evidence>
<feature type="region of interest" description="Disordered" evidence="16">
    <location>
        <begin position="1219"/>
        <end position="1243"/>
    </location>
</feature>
<dbReference type="InterPro" id="IPR054477">
    <property type="entry name" value="LTN1_E3_ligase_6th"/>
</dbReference>
<evidence type="ECO:0000256" key="6">
    <source>
        <dbReference type="ARBA" id="ARBA00017157"/>
    </source>
</evidence>
<keyword evidence="13 15" id="KW-0862">Zinc</keyword>
<dbReference type="InterPro" id="IPR016024">
    <property type="entry name" value="ARM-type_fold"/>
</dbReference>
<evidence type="ECO:0000256" key="14">
    <source>
        <dbReference type="PROSITE-ProRule" id="PRU00175"/>
    </source>
</evidence>
<dbReference type="Gene3D" id="3.30.40.10">
    <property type="entry name" value="Zinc/RING finger domain, C3HC4 (zinc finger)"/>
    <property type="match status" value="1"/>
</dbReference>
<keyword evidence="9 15" id="KW-0479">Metal-binding</keyword>
<feature type="region of interest" description="Disordered" evidence="16">
    <location>
        <begin position="765"/>
        <end position="785"/>
    </location>
</feature>
<dbReference type="GO" id="GO:0061630">
    <property type="term" value="F:ubiquitin protein ligase activity"/>
    <property type="evidence" value="ECO:0007669"/>
    <property type="project" value="UniProtKB-UniRule"/>
</dbReference>
<comment type="function">
    <text evidence="15">E3 ubiquitin-protein ligase. Component of the ribosome quality control complex (RQC), a ribosome-associated complex that mediates ubiquitination and extraction of incompletely synthesized nascent chains for proteasomal degradation.</text>
</comment>
<name>A0A1D2A696_AUXPR</name>
<feature type="compositionally biased region" description="Low complexity" evidence="16">
    <location>
        <begin position="1223"/>
        <end position="1243"/>
    </location>
</feature>
<evidence type="ECO:0000256" key="4">
    <source>
        <dbReference type="ARBA" id="ARBA00007997"/>
    </source>
</evidence>
<dbReference type="EC" id="2.3.2.27" evidence="5 15"/>
<dbReference type="EMBL" id="GDKF01003905">
    <property type="protein sequence ID" value="JAT74717.1"/>
    <property type="molecule type" value="Transcribed_RNA"/>
</dbReference>
<keyword evidence="7" id="KW-0963">Cytoplasm</keyword>
<evidence type="ECO:0000259" key="17">
    <source>
        <dbReference type="PROSITE" id="PS50089"/>
    </source>
</evidence>
<dbReference type="Pfam" id="PF22958">
    <property type="entry name" value="Ltn1_1st"/>
    <property type="match status" value="1"/>
</dbReference>
<protein>
    <recommendedName>
        <fullName evidence="6 15">E3 ubiquitin-protein ligase listerin</fullName>
        <ecNumber evidence="5 15">2.3.2.27</ecNumber>
    </recommendedName>
    <alternativeName>
        <fullName evidence="15">RING-type E3 ubiquitin transferase listerin</fullName>
    </alternativeName>
</protein>
<evidence type="ECO:0000256" key="7">
    <source>
        <dbReference type="ARBA" id="ARBA00022490"/>
    </source>
</evidence>
<feature type="region of interest" description="Disordered" evidence="16">
    <location>
        <begin position="1164"/>
        <end position="1183"/>
    </location>
</feature>
<dbReference type="InterPro" id="IPR011989">
    <property type="entry name" value="ARM-like"/>
</dbReference>
<dbReference type="SMART" id="SM01197">
    <property type="entry name" value="FANCL_C"/>
    <property type="match status" value="1"/>
</dbReference>
<evidence type="ECO:0000256" key="11">
    <source>
        <dbReference type="ARBA" id="ARBA00022771"/>
    </source>
</evidence>
<dbReference type="GO" id="GO:0008270">
    <property type="term" value="F:zinc ion binding"/>
    <property type="evidence" value="ECO:0007669"/>
    <property type="project" value="UniProtKB-KW"/>
</dbReference>
<organism evidence="18">
    <name type="scientific">Auxenochlorella protothecoides</name>
    <name type="common">Green microalga</name>
    <name type="synonym">Chlorella protothecoides</name>
    <dbReference type="NCBI Taxonomy" id="3075"/>
    <lineage>
        <taxon>Eukaryota</taxon>
        <taxon>Viridiplantae</taxon>
        <taxon>Chlorophyta</taxon>
        <taxon>core chlorophytes</taxon>
        <taxon>Trebouxiophyceae</taxon>
        <taxon>Chlorellales</taxon>
        <taxon>Chlorellaceae</taxon>
        <taxon>Auxenochlorella</taxon>
    </lineage>
</organism>
<dbReference type="GO" id="GO:0016567">
    <property type="term" value="P:protein ubiquitination"/>
    <property type="evidence" value="ECO:0007669"/>
    <property type="project" value="UniProtKB-UniPathway"/>
</dbReference>
<keyword evidence="11 14" id="KW-0863">Zinc-finger</keyword>
<comment type="subunit">
    <text evidence="15">Component of the ribosome quality control complex (RQC).</text>
</comment>
<dbReference type="InterPro" id="IPR001841">
    <property type="entry name" value="Znf_RING"/>
</dbReference>
<evidence type="ECO:0000256" key="3">
    <source>
        <dbReference type="ARBA" id="ARBA00004906"/>
    </source>
</evidence>
<dbReference type="PANTHER" id="PTHR12389">
    <property type="entry name" value="ZINC FINGER PROTEIN 294"/>
    <property type="match status" value="1"/>
</dbReference>
<feature type="domain" description="RING-type" evidence="17">
    <location>
        <begin position="1811"/>
        <end position="1858"/>
    </location>
</feature>
<evidence type="ECO:0000256" key="10">
    <source>
        <dbReference type="ARBA" id="ARBA00022737"/>
    </source>
</evidence>
<dbReference type="PANTHER" id="PTHR12389:SF0">
    <property type="entry name" value="E3 UBIQUITIN-PROTEIN LIGASE LISTERIN"/>
    <property type="match status" value="1"/>
</dbReference>
<dbReference type="GO" id="GO:0043023">
    <property type="term" value="F:ribosomal large subunit binding"/>
    <property type="evidence" value="ECO:0007669"/>
    <property type="project" value="TreeGrafter"/>
</dbReference>
<dbReference type="InterPro" id="IPR013083">
    <property type="entry name" value="Znf_RING/FYVE/PHD"/>
</dbReference>
<dbReference type="GO" id="GO:0072344">
    <property type="term" value="P:rescue of stalled ribosome"/>
    <property type="evidence" value="ECO:0007669"/>
    <property type="project" value="UniProtKB-UniRule"/>
</dbReference>
<evidence type="ECO:0000313" key="18">
    <source>
        <dbReference type="EMBL" id="JAT74717.1"/>
    </source>
</evidence>
<accession>A0A1D2A696</accession>
<reference evidence="18" key="1">
    <citation type="submission" date="2015-08" db="EMBL/GenBank/DDBJ databases">
        <authorList>
            <person name="Babu N.S."/>
            <person name="Beckwith C.J."/>
            <person name="Beseler K.G."/>
            <person name="Brison A."/>
            <person name="Carone J.V."/>
            <person name="Caskin T.P."/>
            <person name="Diamond M."/>
            <person name="Durham M.E."/>
            <person name="Foxe J.M."/>
            <person name="Go M."/>
            <person name="Henderson B.A."/>
            <person name="Jones I.B."/>
            <person name="McGettigan J.A."/>
            <person name="Micheletti S.J."/>
            <person name="Nasrallah M.E."/>
            <person name="Ortiz D."/>
            <person name="Piller C.R."/>
            <person name="Privatt S.R."/>
            <person name="Schneider S.L."/>
            <person name="Sharp S."/>
            <person name="Smith T.C."/>
            <person name="Stanton J.D."/>
            <person name="Ullery H.E."/>
            <person name="Wilson R.J."/>
            <person name="Serrano M.G."/>
            <person name="Buck G."/>
            <person name="Lee V."/>
            <person name="Wang Y."/>
            <person name="Carvalho R."/>
            <person name="Voegtly L."/>
            <person name="Shi R."/>
            <person name="Duckworth R."/>
            <person name="Johnson A."/>
            <person name="Loviza R."/>
            <person name="Walstead R."/>
            <person name="Shah Z."/>
            <person name="Kiflezghi M."/>
            <person name="Wade K."/>
            <person name="Ball S.L."/>
            <person name="Bradley K.W."/>
            <person name="Asai D.J."/>
            <person name="Bowman C.A."/>
            <person name="Russell D.A."/>
            <person name="Pope W.H."/>
            <person name="Jacobs-Sera D."/>
            <person name="Hendrix R.W."/>
            <person name="Hatfull G.F."/>
        </authorList>
    </citation>
    <scope>NUCLEOTIDE SEQUENCE</scope>
</reference>
<dbReference type="InterPro" id="IPR039804">
    <property type="entry name" value="RING-CH-C4HC3_LTN1"/>
</dbReference>
<comment type="subcellular location">
    <subcellularLocation>
        <location evidence="2">Cytoplasm</location>
        <location evidence="2">Cytosol</location>
    </subcellularLocation>
</comment>
<evidence type="ECO:0000256" key="15">
    <source>
        <dbReference type="RuleBase" id="RU367090"/>
    </source>
</evidence>
<dbReference type="SUPFAM" id="SSF48371">
    <property type="entry name" value="ARM repeat"/>
    <property type="match status" value="1"/>
</dbReference>
<keyword evidence="10" id="KW-0677">Repeat</keyword>
<sequence>MAFTFGARYVQQLSASQSDQSEPADQAPTATIPSELPGEVSQHLQRLTKRDGTTKIKALQALGRCIADGPPDQAVLILPYWSFVVPRLVLDANRSVRLECVRVMGAMAGAAGRRLAPQLGNIMGPWLLSQSDEKLEVARAARETLSATFPGPKRDMAIQHCWRQVTRYLSRLMAASPEALGDAKTETKEELSDRQAQALLGCCGLLAELAGCADAGALPDVQRLLVSPVFLKAVMTHASPALRRAAYRLMAEVGRRKLLSEDQALGIAPQVLGMLREKSPDCHTDMWAGLLVMLRAYPGIPRAVDVPKRVLPVLWSSVRHAFYGSGNASYPALLPLMLLLAPEGTKAMAMWSQLLRCLWQGMAATCSASTNGTEAGRAAFCECAARSLSLAGDAVVEGRGAHTWSRELADAGLGTLLQATILPAATGSGPAADCAARLVGQLIAALQGPSLDAVLQLTSRHLCAALKQLLGSVRIQAAAPAAAADVLAQPREGDASSSDSADVAPATWPGLLHAVDVLGQYAPKTTHAERLAGPLLLELVDAGLDGDPHATQLAAALLAHQRDSGGEEGREGQGAGASGALKSRVLEALTRQLCEMGAGAGETQQLCTMLARALADAGDGSVLSTAQALLRDASAALPAVLLDLHAIRPVRLPEGAELDALVDGSTAPVLLALLGFHADGRAADAAASGSSGGHAMLSPTSAAHVILKLLHGAPELMSRSGALVEAVSGMLRSLAAGGSELTLKCALNILEAAADAAFDVGHDATGSEAGNTADSPPTPSVDGLGESDRLLSSLLALPSPTTSPAAQIWEEAARELPVSLQAHFGTLGSQAVQAVQARRRVCGPTDSCRLLVALATAVLRAAPRPSDTWTDAFARGVTQGVGTDTPLGRLESRAVLLVGLTAAQDVPQDSSLASCAAEALYHVARNPEWGLTGASLLQAGARAPGQLLTAAYSLAMGADDEEAASRILDALAREAARCLPTDSAAASGSAAQEAASLLAGEATGLLEDGASTCEVGPGGIAAIAGPASERAFAAARRLGGVLRHAPQLCVVARLPDLTLHCLQRAADAGPAANARMWLDGAVACCPRPGVGEVCSTLLERHGKSPGAAGQDALPRLGKGDAVWYWLPQGDWAPAQVDSVDLSADPPSYGILLHGRFRLTERHRLAPRPESGAQATVPPPPLRSAGRVLKRSVQAVWPLVTEPEAEALAGMYCKLMAGLERAPGPEGQSSGSPPVPSSSDSSSLTHPSLDLAVLAHCPPASEAWALARRASRTALVREGDELAARLADSAACLASAACDAADSSGMFTRRDPAPALQFIAVLESEAPARRSARVARALAAVEADREQTAAAVAHTLGARAGPLLQAAALCEVVGFDVPGAAPALEQAVRLGTLLGAAWALMPGAEEAILSRTDAGPSREALALLRALTLAGLAEEGATERAQRAADAAAEAVGLGTVDCLLALALPRATGRAAPEPLARLAMQLLLRFPAMLCSLRGEEDEEEDEEEYGGVPAGQDGSLRLVELGLPLSLATALLGSPASPAFLPAWALLAGHLDACGPSDPGRLRLARHLHGLPAATGAAFDALLPGLPLDERRGRGAQRRGPGPAPRAGTVAEQVLAALEARAPEVLNVAGGDSPPAAPGAGPDLNPTAVQDSQLAYAVYAGMLHTLPACARQWFVMLSDRGKSGAVEAFTAQAVSGPLLAREFEALEGLRSTSSGKFTVRCNAPARQAWAVMEVEEGHSMELLIRLPAALPLLPPEVSCQKKVGVSETRLRKWLLSVTAFLRAQSGTVSQAVALWQKNLEREFEGQEECLICYSILHPASGQLPRLACQTCRKRFHGACLYKWFRSSGKSTCPHCQSPW</sequence>
<dbReference type="FunFam" id="3.30.40.10:FF:000038">
    <property type="entry name" value="E3 ubiquitin-protein ligase listerin"/>
    <property type="match status" value="1"/>
</dbReference>
<evidence type="ECO:0000256" key="16">
    <source>
        <dbReference type="SAM" id="MobiDB-lite"/>
    </source>
</evidence>
<dbReference type="Pfam" id="PF22999">
    <property type="entry name" value="LTN1_E3_ligase_6th"/>
    <property type="match status" value="1"/>
</dbReference>
<evidence type="ECO:0000256" key="2">
    <source>
        <dbReference type="ARBA" id="ARBA00004514"/>
    </source>
</evidence>
<dbReference type="UniPathway" id="UPA00143"/>
<feature type="compositionally biased region" description="Polar residues" evidence="16">
    <location>
        <begin position="14"/>
        <end position="32"/>
    </location>
</feature>
<proteinExistence type="inferred from homology"/>
<dbReference type="GO" id="GO:1990116">
    <property type="term" value="P:ribosome-associated ubiquitin-dependent protein catabolic process"/>
    <property type="evidence" value="ECO:0007669"/>
    <property type="project" value="UniProtKB-UniRule"/>
</dbReference>
<dbReference type="CDD" id="cd16491">
    <property type="entry name" value="RING-CH-C4HC3_LTN1"/>
    <property type="match status" value="1"/>
</dbReference>
<evidence type="ECO:0000256" key="5">
    <source>
        <dbReference type="ARBA" id="ARBA00012483"/>
    </source>
</evidence>
<keyword evidence="8 15" id="KW-0808">Transferase</keyword>
<evidence type="ECO:0000256" key="8">
    <source>
        <dbReference type="ARBA" id="ARBA00022679"/>
    </source>
</evidence>
<dbReference type="SUPFAM" id="SSF57850">
    <property type="entry name" value="RING/U-box"/>
    <property type="match status" value="1"/>
</dbReference>
<comment type="similarity">
    <text evidence="4 15">Belongs to the LTN1 family.</text>
</comment>
<evidence type="ECO:0000256" key="12">
    <source>
        <dbReference type="ARBA" id="ARBA00022786"/>
    </source>
</evidence>
<comment type="catalytic activity">
    <reaction evidence="1 15">
        <text>S-ubiquitinyl-[E2 ubiquitin-conjugating enzyme]-L-cysteine + [acceptor protein]-L-lysine = [E2 ubiquitin-conjugating enzyme]-L-cysteine + N(6)-ubiquitinyl-[acceptor protein]-L-lysine.</text>
        <dbReference type="EC" id="2.3.2.27"/>
    </reaction>
</comment>
<gene>
    <name evidence="18" type="ORF">g.17736</name>
</gene>